<organism evidence="4 5">
    <name type="scientific">Pseudooceanicola antarcticus</name>
    <dbReference type="NCBI Taxonomy" id="1247613"/>
    <lineage>
        <taxon>Bacteria</taxon>
        <taxon>Pseudomonadati</taxon>
        <taxon>Pseudomonadota</taxon>
        <taxon>Alphaproteobacteria</taxon>
        <taxon>Rhodobacterales</taxon>
        <taxon>Paracoccaceae</taxon>
        <taxon>Pseudooceanicola</taxon>
    </lineage>
</organism>
<reference evidence="3 6" key="2">
    <citation type="journal article" date="2018" name="Int. J. Syst. Evol. Microbiol.">
        <title>Pseudooceanicola lipolyticus sp. nov., a marine alphaproteobacterium, reclassification of Oceanicola flagellatus as Pseudooceanicola flagellatus comb. nov. and emended description of the genus Pseudooceanicola.</title>
        <authorList>
            <person name="Huang M.-M."/>
            <person name="Guo L.-L."/>
            <person name="Wu Y.-H."/>
            <person name="Lai Q.-L."/>
            <person name="Shao Z.-Z."/>
            <person name="Wang C.-S."/>
            <person name="Wu M."/>
            <person name="Xu X.-W."/>
        </authorList>
    </citation>
    <scope>NUCLEOTIDE SEQUENCE [LARGE SCALE GENOMIC DNA]</scope>
    <source>
        <strain evidence="3 6">Ar-45</strain>
    </source>
</reference>
<dbReference type="Pfam" id="PF04186">
    <property type="entry name" value="FxsA"/>
    <property type="match status" value="1"/>
</dbReference>
<feature type="compositionally biased region" description="Acidic residues" evidence="1">
    <location>
        <begin position="142"/>
        <end position="152"/>
    </location>
</feature>
<dbReference type="Proteomes" id="UP000231702">
    <property type="component" value="Unassembled WGS sequence"/>
</dbReference>
<dbReference type="OrthoDB" id="9792788at2"/>
<dbReference type="Proteomes" id="UP000231655">
    <property type="component" value="Unassembled WGS sequence"/>
</dbReference>
<sequence>MWLLLAFIAVPMIEIALFIKVGGLIGLGWTLAVVLLTAVLGTYLVKMQGRQALANIQRSFSELSDPSGPLADGAMILFSGALLLTPGFFTDALGFALLTPAFRRMAFLWLRKRVKVQSFSASSGFDGRHGRPGPDRGRDAGDGEVIDGDFQELEPGKRPTHPSGWTRH</sequence>
<keyword evidence="2" id="KW-1133">Transmembrane helix</keyword>
<evidence type="ECO:0000313" key="3">
    <source>
        <dbReference type="EMBL" id="PJE27552.1"/>
    </source>
</evidence>
<dbReference type="NCBIfam" id="NF008528">
    <property type="entry name" value="PRK11463.1-2"/>
    <property type="match status" value="1"/>
</dbReference>
<evidence type="ECO:0000313" key="5">
    <source>
        <dbReference type="Proteomes" id="UP000231655"/>
    </source>
</evidence>
<dbReference type="InterPro" id="IPR007313">
    <property type="entry name" value="FxsA"/>
</dbReference>
<feature type="region of interest" description="Disordered" evidence="1">
    <location>
        <begin position="122"/>
        <end position="168"/>
    </location>
</feature>
<proteinExistence type="predicted"/>
<dbReference type="PANTHER" id="PTHR35335:SF1">
    <property type="entry name" value="UPF0716 PROTEIN FXSA"/>
    <property type="match status" value="1"/>
</dbReference>
<feature type="transmembrane region" description="Helical" evidence="2">
    <location>
        <begin position="28"/>
        <end position="45"/>
    </location>
</feature>
<dbReference type="PANTHER" id="PTHR35335">
    <property type="entry name" value="UPF0716 PROTEIN FXSA"/>
    <property type="match status" value="1"/>
</dbReference>
<keyword evidence="2" id="KW-0812">Transmembrane</keyword>
<protein>
    <submittedName>
        <fullName evidence="3">Exlusion protein FxsA</fullName>
    </submittedName>
    <submittedName>
        <fullName evidence="4">UPF0716 protein FxsA</fullName>
    </submittedName>
</protein>
<dbReference type="RefSeq" id="WP_097144286.1">
    <property type="nucleotide sequence ID" value="NZ_OBEA01000001.1"/>
</dbReference>
<keyword evidence="2" id="KW-0472">Membrane</keyword>
<reference evidence="4 5" key="1">
    <citation type="submission" date="2017-09" db="EMBL/GenBank/DDBJ databases">
        <authorList>
            <person name="Ehlers B."/>
            <person name="Leendertz F.H."/>
        </authorList>
    </citation>
    <scope>NUCLEOTIDE SEQUENCE [LARGE SCALE GENOMIC DNA]</scope>
    <source>
        <strain evidence="4 5">CGMCC 1.12662</strain>
    </source>
</reference>
<dbReference type="GO" id="GO:0016020">
    <property type="term" value="C:membrane"/>
    <property type="evidence" value="ECO:0007669"/>
    <property type="project" value="InterPro"/>
</dbReference>
<accession>A0A285HVZ2</accession>
<dbReference type="AlphaFoldDB" id="A0A285HVZ2"/>
<evidence type="ECO:0000313" key="4">
    <source>
        <dbReference type="EMBL" id="SNY38966.1"/>
    </source>
</evidence>
<dbReference type="EMBL" id="PGTD01000017">
    <property type="protein sequence ID" value="PJE27552.1"/>
    <property type="molecule type" value="Genomic_DNA"/>
</dbReference>
<keyword evidence="6" id="KW-1185">Reference proteome</keyword>
<evidence type="ECO:0000313" key="6">
    <source>
        <dbReference type="Proteomes" id="UP000231702"/>
    </source>
</evidence>
<evidence type="ECO:0000256" key="2">
    <source>
        <dbReference type="SAM" id="Phobius"/>
    </source>
</evidence>
<name>A0A285HVZ2_9RHOB</name>
<gene>
    <name evidence="3" type="ORF">CVM39_13275</name>
    <name evidence="4" type="ORF">SAMN06297129_0506</name>
</gene>
<evidence type="ECO:0000256" key="1">
    <source>
        <dbReference type="SAM" id="MobiDB-lite"/>
    </source>
</evidence>
<dbReference type="EMBL" id="OBEA01000001">
    <property type="protein sequence ID" value="SNY38966.1"/>
    <property type="molecule type" value="Genomic_DNA"/>
</dbReference>
<feature type="compositionally biased region" description="Basic and acidic residues" evidence="1">
    <location>
        <begin position="126"/>
        <end position="141"/>
    </location>
</feature>